<keyword evidence="2" id="KW-1185">Reference proteome</keyword>
<dbReference type="RefSeq" id="WP_251944229.1">
    <property type="nucleotide sequence ID" value="NZ_JAMRYM010000012.1"/>
</dbReference>
<evidence type="ECO:0008006" key="3">
    <source>
        <dbReference type="Google" id="ProtNLM"/>
    </source>
</evidence>
<protein>
    <recommendedName>
        <fullName evidence="3">DUF2357 domain-containing protein</fullName>
    </recommendedName>
</protein>
<dbReference type="EMBL" id="JAMRYM010000012">
    <property type="protein sequence ID" value="MCM6761805.1"/>
    <property type="molecule type" value="Genomic_DNA"/>
</dbReference>
<dbReference type="Proteomes" id="UP001155240">
    <property type="component" value="Unassembled WGS sequence"/>
</dbReference>
<reference evidence="1" key="1">
    <citation type="submission" date="2022-06" db="EMBL/GenBank/DDBJ databases">
        <title>Whole genome shotgun sequencing (WGS) of Rathayibacter sp. ZW T2_19, isolated from stored onions (Allium cepa).</title>
        <authorList>
            <person name="Stoll D.A."/>
            <person name="Huch M."/>
        </authorList>
    </citation>
    <scope>NUCLEOTIDE SEQUENCE</scope>
    <source>
        <strain evidence="1">ZW T2_19</strain>
    </source>
</reference>
<name>A0A9X2DVB0_9MICO</name>
<organism evidence="1 2">
    <name type="scientific">Rathayibacter rubneri</name>
    <dbReference type="NCBI Taxonomy" id="2950106"/>
    <lineage>
        <taxon>Bacteria</taxon>
        <taxon>Bacillati</taxon>
        <taxon>Actinomycetota</taxon>
        <taxon>Actinomycetes</taxon>
        <taxon>Micrococcales</taxon>
        <taxon>Microbacteriaceae</taxon>
        <taxon>Rathayibacter</taxon>
    </lineage>
</organism>
<gene>
    <name evidence="1" type="ORF">NB037_05170</name>
</gene>
<sequence length="469" mass="51480">MTTWYSIDDGSATPLHGAEVVVAETSTLTVTGLETGDELILGGTRTFPAANGTVIVRLAHLQAIGLTSASVWRGRRDIARATVEILPGKVRQAEFDVLWRELHEVWVDLLFRARSSIRAVERRADPGSLWRGARPLVESICAYPQTQLVRGRSTAPYARARNVDFTPSRKLVMGAALQDELPTRPVIGSADIPANRLIARFCDAVATAAERAGNAVVAADARRMRDHPTLRELRADAFPSPDAVVAKDQRYLRCWHALRRLASPATSNTTGPFPDPIGLIRLSALYEYWVFMKVVIGVELILGAPLDEGYAAFGRDRGGDRRELRLEPGTRLDFRGGVSVHYEPVIGRADPSTRAGGFDLRVPPFEVDRERAPVHVTPDVVVSGPAGILVLDAKYVGEQDLASKSQKLHARYGGIHRRNDPQGLCREVIVVHPGRDTTVEFAGHAALPMTPGHPTEWLKPRLRRSVLGW</sequence>
<comment type="caution">
    <text evidence="1">The sequence shown here is derived from an EMBL/GenBank/DDBJ whole genome shotgun (WGS) entry which is preliminary data.</text>
</comment>
<evidence type="ECO:0000313" key="1">
    <source>
        <dbReference type="EMBL" id="MCM6761805.1"/>
    </source>
</evidence>
<accession>A0A9X2DVB0</accession>
<dbReference type="AlphaFoldDB" id="A0A9X2DVB0"/>
<evidence type="ECO:0000313" key="2">
    <source>
        <dbReference type="Proteomes" id="UP001155240"/>
    </source>
</evidence>
<proteinExistence type="predicted"/>